<dbReference type="PANTHER" id="PTHR30055">
    <property type="entry name" value="HTH-TYPE TRANSCRIPTIONAL REGULATOR RUTR"/>
    <property type="match status" value="1"/>
</dbReference>
<dbReference type="InterPro" id="IPR023772">
    <property type="entry name" value="DNA-bd_HTH_TetR-type_CS"/>
</dbReference>
<evidence type="ECO:0000259" key="7">
    <source>
        <dbReference type="PROSITE" id="PS50977"/>
    </source>
</evidence>
<evidence type="ECO:0000256" key="4">
    <source>
        <dbReference type="ARBA" id="ARBA00023163"/>
    </source>
</evidence>
<dbReference type="Proteomes" id="UP001371218">
    <property type="component" value="Unassembled WGS sequence"/>
</dbReference>
<evidence type="ECO:0000256" key="6">
    <source>
        <dbReference type="SAM" id="MobiDB-lite"/>
    </source>
</evidence>
<dbReference type="InterPro" id="IPR009057">
    <property type="entry name" value="Homeodomain-like_sf"/>
</dbReference>
<evidence type="ECO:0000256" key="5">
    <source>
        <dbReference type="PROSITE-ProRule" id="PRU00335"/>
    </source>
</evidence>
<dbReference type="Pfam" id="PF00440">
    <property type="entry name" value="TetR_N"/>
    <property type="match status" value="1"/>
</dbReference>
<feature type="compositionally biased region" description="Low complexity" evidence="6">
    <location>
        <begin position="11"/>
        <end position="30"/>
    </location>
</feature>
<reference evidence="8 9" key="1">
    <citation type="submission" date="2024-04" db="EMBL/GenBank/DDBJ databases">
        <title>Novel species of the genus Ideonella isolated from streams.</title>
        <authorList>
            <person name="Lu H."/>
        </authorList>
    </citation>
    <scope>NUCLEOTIDE SEQUENCE [LARGE SCALE GENOMIC DNA]</scope>
    <source>
        <strain evidence="8 9">DXS29W</strain>
    </source>
</reference>
<dbReference type="SUPFAM" id="SSF46689">
    <property type="entry name" value="Homeodomain-like"/>
    <property type="match status" value="1"/>
</dbReference>
<dbReference type="PROSITE" id="PS01081">
    <property type="entry name" value="HTH_TETR_1"/>
    <property type="match status" value="1"/>
</dbReference>
<keyword evidence="4" id="KW-0804">Transcription</keyword>
<organism evidence="8 9">
    <name type="scientific">Ideonella lacteola</name>
    <dbReference type="NCBI Taxonomy" id="2984193"/>
    <lineage>
        <taxon>Bacteria</taxon>
        <taxon>Pseudomonadati</taxon>
        <taxon>Pseudomonadota</taxon>
        <taxon>Betaproteobacteria</taxon>
        <taxon>Burkholderiales</taxon>
        <taxon>Sphaerotilaceae</taxon>
        <taxon>Ideonella</taxon>
    </lineage>
</organism>
<accession>A0ABU9BTQ0</accession>
<feature type="domain" description="HTH tetR-type" evidence="7">
    <location>
        <begin position="44"/>
        <end position="104"/>
    </location>
</feature>
<dbReference type="RefSeq" id="WP_341427597.1">
    <property type="nucleotide sequence ID" value="NZ_JBBUTG010000014.1"/>
</dbReference>
<keyword evidence="9" id="KW-1185">Reference proteome</keyword>
<dbReference type="PRINTS" id="PR00455">
    <property type="entry name" value="HTHTETR"/>
</dbReference>
<dbReference type="EMBL" id="JBBUTG010000014">
    <property type="protein sequence ID" value="MEK8033181.1"/>
    <property type="molecule type" value="Genomic_DNA"/>
</dbReference>
<gene>
    <name evidence="8" type="ORF">AACH06_20370</name>
</gene>
<dbReference type="InterPro" id="IPR001647">
    <property type="entry name" value="HTH_TetR"/>
</dbReference>
<name>A0ABU9BTQ0_9BURK</name>
<comment type="caution">
    <text evidence="8">The sequence shown here is derived from an EMBL/GenBank/DDBJ whole genome shotgun (WGS) entry which is preliminary data.</text>
</comment>
<dbReference type="PROSITE" id="PS50977">
    <property type="entry name" value="HTH_TETR_2"/>
    <property type="match status" value="1"/>
</dbReference>
<feature type="DNA-binding region" description="H-T-H motif" evidence="5">
    <location>
        <begin position="67"/>
        <end position="86"/>
    </location>
</feature>
<evidence type="ECO:0000313" key="9">
    <source>
        <dbReference type="Proteomes" id="UP001371218"/>
    </source>
</evidence>
<evidence type="ECO:0000256" key="3">
    <source>
        <dbReference type="ARBA" id="ARBA00023125"/>
    </source>
</evidence>
<proteinExistence type="predicted"/>
<keyword evidence="3 5" id="KW-0238">DNA-binding</keyword>
<evidence type="ECO:0000256" key="1">
    <source>
        <dbReference type="ARBA" id="ARBA00022491"/>
    </source>
</evidence>
<keyword evidence="1" id="KW-0678">Repressor</keyword>
<protein>
    <submittedName>
        <fullName evidence="8">TetR/AcrR family transcriptional regulator</fullName>
    </submittedName>
</protein>
<feature type="region of interest" description="Disordered" evidence="6">
    <location>
        <begin position="1"/>
        <end position="33"/>
    </location>
</feature>
<keyword evidence="2" id="KW-0805">Transcription regulation</keyword>
<evidence type="ECO:0000256" key="2">
    <source>
        <dbReference type="ARBA" id="ARBA00023015"/>
    </source>
</evidence>
<feature type="compositionally biased region" description="Pro residues" evidence="6">
    <location>
        <begin position="1"/>
        <end position="10"/>
    </location>
</feature>
<dbReference type="InterPro" id="IPR050109">
    <property type="entry name" value="HTH-type_TetR-like_transc_reg"/>
</dbReference>
<dbReference type="PANTHER" id="PTHR30055:SF234">
    <property type="entry name" value="HTH-TYPE TRANSCRIPTIONAL REGULATOR BETI"/>
    <property type="match status" value="1"/>
</dbReference>
<sequence>MPRPPSPHAPRPAAKPVAAAKKTPAEAAAPDLRPKAVPRQGRALETYERILGVAADLLGEVGVERWSTNLVCERAGITPPALYRYFPNKYALLHELGERLMAVQNQLLEAWATPRNLALPRADLEASVLELFAQTVEVTTAAPAGVWITRALRAVPALQEVRIASHRHVTGLIERAFMAAHPQAERADVQVFARLAIEAAYATQEMLFDDPDLEPMVVGRMLASMIAGEAIRLRRA</sequence>
<evidence type="ECO:0000313" key="8">
    <source>
        <dbReference type="EMBL" id="MEK8033181.1"/>
    </source>
</evidence>
<dbReference type="Gene3D" id="1.10.357.10">
    <property type="entry name" value="Tetracycline Repressor, domain 2"/>
    <property type="match status" value="1"/>
</dbReference>